<name>A0A146FFQ9_ASPKA</name>
<reference evidence="4" key="2">
    <citation type="submission" date="2016-02" db="EMBL/GenBank/DDBJ databases">
        <title>Genome sequencing of Aspergillus luchuensis NBRC 4314.</title>
        <authorList>
            <person name="Yamada O."/>
        </authorList>
    </citation>
    <scope>NUCLEOTIDE SEQUENCE [LARGE SCALE GENOMIC DNA]</scope>
    <source>
        <strain evidence="4">RIB 2604</strain>
    </source>
</reference>
<dbReference type="VEuPathDB" id="FungiDB:ASPFODRAFT_51935"/>
<dbReference type="Gene3D" id="3.80.10.10">
    <property type="entry name" value="Ribonuclease Inhibitor"/>
    <property type="match status" value="1"/>
</dbReference>
<dbReference type="SUPFAM" id="SSF52047">
    <property type="entry name" value="RNI-like"/>
    <property type="match status" value="1"/>
</dbReference>
<dbReference type="AlphaFoldDB" id="A0A146FFQ9"/>
<evidence type="ECO:0000259" key="2">
    <source>
        <dbReference type="PROSITE" id="PS50181"/>
    </source>
</evidence>
<accession>A0A146FFQ9</accession>
<dbReference type="InterPro" id="IPR056867">
    <property type="entry name" value="LRR_15"/>
</dbReference>
<reference evidence="3 4" key="1">
    <citation type="journal article" date="2016" name="DNA Res.">
        <title>Genome sequence of Aspergillus luchuensis NBRC 4314.</title>
        <authorList>
            <person name="Yamada O."/>
            <person name="Machida M."/>
            <person name="Hosoyama A."/>
            <person name="Goto M."/>
            <person name="Takahashi T."/>
            <person name="Futagami T."/>
            <person name="Yamagata Y."/>
            <person name="Takeuchi M."/>
            <person name="Kobayashi T."/>
            <person name="Koike H."/>
            <person name="Abe K."/>
            <person name="Asai K."/>
            <person name="Arita M."/>
            <person name="Fujita N."/>
            <person name="Fukuda K."/>
            <person name="Higa K."/>
            <person name="Horikawa H."/>
            <person name="Ishikawa T."/>
            <person name="Jinno K."/>
            <person name="Kato Y."/>
            <person name="Kirimura K."/>
            <person name="Mizutani O."/>
            <person name="Nakasone K."/>
            <person name="Sano M."/>
            <person name="Shiraishi Y."/>
            <person name="Tsukahara M."/>
            <person name="Gomi K."/>
        </authorList>
    </citation>
    <scope>NUCLEOTIDE SEQUENCE [LARGE SCALE GENOMIC DNA]</scope>
    <source>
        <strain evidence="3 4">RIB 2604</strain>
    </source>
</reference>
<comment type="caution">
    <text evidence="3">The sequence shown here is derived from an EMBL/GenBank/DDBJ whole genome shotgun (WGS) entry which is preliminary data.</text>
</comment>
<feature type="region of interest" description="Disordered" evidence="1">
    <location>
        <begin position="552"/>
        <end position="574"/>
    </location>
</feature>
<dbReference type="PROSITE" id="PS50181">
    <property type="entry name" value="FBOX"/>
    <property type="match status" value="1"/>
</dbReference>
<evidence type="ECO:0000313" key="3">
    <source>
        <dbReference type="EMBL" id="GAT24735.1"/>
    </source>
</evidence>
<dbReference type="Pfam" id="PF24969">
    <property type="entry name" value="LRR_15"/>
    <property type="match status" value="1"/>
</dbReference>
<sequence>MRLDDLPGELILQIVPLLTRQDYAQLVLVCKDWYSLFIPHLYQHVVLPLNDYIDANYGRFRWSEYLPVRRFTIALLENPTLAPLIRSLELYPSYGEEKWKHRPPLKPPGEEKFLPFMLPFGDAKRKYRRRFRAWRQDLKDDPEREIWIKAQRYEDAWLALLMVQVKNLERFIIELPEEWDQYCILEDNMLVKCSVHFERVIHWASNPKLGILTHLKHVLLADGPNLREWRHTESAIPLKRLIPYLRIPSLRKLYVHNACDRTQFDMPSDSVLPLTHLDLLASTDGLPNLSRLLERCPKLQSFTLELGDWGDNHTHDYLDHSHLYQPLQQSQSSLHHLNLTFLSDLTEQDAENPTPIFFGKLTGFPNLQTVHIRWGNLLPFVGKGSYNPSIPLREVLPRSLQHLYIDDCLIQSSWALCCELENLVVHLSETVPVLKTLYLRYAVREQAPGQGCIKCTLGHWSNYRMMEADPIIDARLLELQGRFRASGVEFRIIGPGAMAGWRHVAGSGNVSGASQLSIPSSHLPIFPIFTKRRRIRIMQPLLTSQLSKFQTNMDTAPIPPRLHGSPSSPRSHPP</sequence>
<proteinExistence type="predicted"/>
<protein>
    <submittedName>
        <fullName evidence="3">Similar to An12g01470</fullName>
    </submittedName>
</protein>
<evidence type="ECO:0000256" key="1">
    <source>
        <dbReference type="SAM" id="MobiDB-lite"/>
    </source>
</evidence>
<feature type="domain" description="F-box" evidence="2">
    <location>
        <begin position="1"/>
        <end position="45"/>
    </location>
</feature>
<dbReference type="SUPFAM" id="SSF81383">
    <property type="entry name" value="F-box domain"/>
    <property type="match status" value="1"/>
</dbReference>
<organism evidence="3 4">
    <name type="scientific">Aspergillus kawachii</name>
    <name type="common">White koji mold</name>
    <name type="synonym">Aspergillus awamori var. kawachi</name>
    <dbReference type="NCBI Taxonomy" id="1069201"/>
    <lineage>
        <taxon>Eukaryota</taxon>
        <taxon>Fungi</taxon>
        <taxon>Dikarya</taxon>
        <taxon>Ascomycota</taxon>
        <taxon>Pezizomycotina</taxon>
        <taxon>Eurotiomycetes</taxon>
        <taxon>Eurotiomycetidae</taxon>
        <taxon>Eurotiales</taxon>
        <taxon>Aspergillaceae</taxon>
        <taxon>Aspergillus</taxon>
        <taxon>Aspergillus subgen. Circumdati</taxon>
    </lineage>
</organism>
<dbReference type="Proteomes" id="UP000075230">
    <property type="component" value="Unassembled WGS sequence"/>
</dbReference>
<evidence type="ECO:0000313" key="4">
    <source>
        <dbReference type="Proteomes" id="UP000075230"/>
    </source>
</evidence>
<dbReference type="EMBL" id="BCWF01000018">
    <property type="protein sequence ID" value="GAT24735.1"/>
    <property type="molecule type" value="Genomic_DNA"/>
</dbReference>
<gene>
    <name evidence="3" type="ORF">RIB2604_01805650</name>
</gene>
<dbReference type="InterPro" id="IPR036047">
    <property type="entry name" value="F-box-like_dom_sf"/>
</dbReference>
<dbReference type="InterPro" id="IPR032675">
    <property type="entry name" value="LRR_dom_sf"/>
</dbReference>
<dbReference type="InterPro" id="IPR001810">
    <property type="entry name" value="F-box_dom"/>
</dbReference>
<dbReference type="Pfam" id="PF12937">
    <property type="entry name" value="F-box-like"/>
    <property type="match status" value="1"/>
</dbReference>
<feature type="compositionally biased region" description="Low complexity" evidence="1">
    <location>
        <begin position="561"/>
        <end position="574"/>
    </location>
</feature>